<dbReference type="SUPFAM" id="SSF56281">
    <property type="entry name" value="Metallo-hydrolase/oxidoreductase"/>
    <property type="match status" value="1"/>
</dbReference>
<keyword evidence="3" id="KW-0378">Hydrolase</keyword>
<evidence type="ECO:0000259" key="2">
    <source>
        <dbReference type="PROSITE" id="PS50206"/>
    </source>
</evidence>
<sequence>MAGCFVNFVVWFSYLSLKTVNGKMKLEQIYTGCLAQGAYYIESEGEAAVIDPLRETGPYLARAEKNGAKIKYVLETHFHADFVSGHLDLAEKTGATIVYGPTARPGFKAHIAEDREVLRLGGITIEVIHTPGHTLESTCYLVSDENGRQVGLFTGDTLFIGDVGRPDLAQKVVRDLTQDKLAGMLYDSLHDKILPLSNDIIVYPAHGAGSACGKNMSKETTDSLGHQKATNYALQPMDKQTFIQKVTDGLTPPPAYFPANVMMNIQGYESIDDVLNRGMQALTPEAFEMAANETGALILDTRAAQVFAKGFIPNSVNIGIDGSFAPWVGALIEDIRQPILLVTDPGREEEVVTRLARVGYDNAIGHLAGGFQAWEEAGKETDSIQSVEAGEVPALLEGNPDWRILDVRKHSEYLAEHVEGAENLPLDYLNEHLAEMDSNKTYLVHCAGGYRSMIFNSILRARGYHNLIDVAGGFKAISESGLMKVTDYVCPTTLAKGNAANNGQVLNALNGETK</sequence>
<dbReference type="GO" id="GO:0046872">
    <property type="term" value="F:metal ion binding"/>
    <property type="evidence" value="ECO:0007669"/>
    <property type="project" value="UniProtKB-KW"/>
</dbReference>
<dbReference type="GO" id="GO:0016787">
    <property type="term" value="F:hydrolase activity"/>
    <property type="evidence" value="ECO:0007669"/>
    <property type="project" value="UniProtKB-KW"/>
</dbReference>
<dbReference type="EMBL" id="PYAS01000003">
    <property type="protein sequence ID" value="PSL31423.1"/>
    <property type="molecule type" value="Genomic_DNA"/>
</dbReference>
<dbReference type="SUPFAM" id="SSF52821">
    <property type="entry name" value="Rhodanese/Cell cycle control phosphatase"/>
    <property type="match status" value="2"/>
</dbReference>
<accession>A0A2P8GBS3</accession>
<dbReference type="Proteomes" id="UP000241964">
    <property type="component" value="Unassembled WGS sequence"/>
</dbReference>
<dbReference type="PANTHER" id="PTHR43084:SF1">
    <property type="entry name" value="PERSULFIDE DIOXYGENASE ETHE1, MITOCHONDRIAL"/>
    <property type="match status" value="1"/>
</dbReference>
<comment type="caution">
    <text evidence="3">The sequence shown here is derived from an EMBL/GenBank/DDBJ whole genome shotgun (WGS) entry which is preliminary data.</text>
</comment>
<feature type="domain" description="Rhodanese" evidence="2">
    <location>
        <begin position="398"/>
        <end position="486"/>
    </location>
</feature>
<protein>
    <submittedName>
        <fullName evidence="3">Glyoxylase-like metal-dependent hydrolase (Beta-lactamase superfamily II)</fullName>
    </submittedName>
</protein>
<dbReference type="GO" id="GO:0050313">
    <property type="term" value="F:sulfur dioxygenase activity"/>
    <property type="evidence" value="ECO:0007669"/>
    <property type="project" value="InterPro"/>
</dbReference>
<dbReference type="SMART" id="SM00450">
    <property type="entry name" value="RHOD"/>
    <property type="match status" value="2"/>
</dbReference>
<feature type="domain" description="Rhodanese" evidence="2">
    <location>
        <begin position="292"/>
        <end position="383"/>
    </location>
</feature>
<dbReference type="InterPro" id="IPR051682">
    <property type="entry name" value="Mito_Persulfide_Diox"/>
</dbReference>
<dbReference type="GO" id="GO:0006749">
    <property type="term" value="P:glutathione metabolic process"/>
    <property type="evidence" value="ECO:0007669"/>
    <property type="project" value="InterPro"/>
</dbReference>
<dbReference type="InterPro" id="IPR001279">
    <property type="entry name" value="Metallo-B-lactamas"/>
</dbReference>
<evidence type="ECO:0000313" key="3">
    <source>
        <dbReference type="EMBL" id="PSL31423.1"/>
    </source>
</evidence>
<dbReference type="InterPro" id="IPR036873">
    <property type="entry name" value="Rhodanese-like_dom_sf"/>
</dbReference>
<proteinExistence type="predicted"/>
<dbReference type="Pfam" id="PF00581">
    <property type="entry name" value="Rhodanese"/>
    <property type="match status" value="2"/>
</dbReference>
<dbReference type="PANTHER" id="PTHR43084">
    <property type="entry name" value="PERSULFIDE DIOXYGENASE ETHE1"/>
    <property type="match status" value="1"/>
</dbReference>
<keyword evidence="1" id="KW-0479">Metal-binding</keyword>
<keyword evidence="4" id="KW-1185">Reference proteome</keyword>
<dbReference type="GO" id="GO:0070813">
    <property type="term" value="P:hydrogen sulfide metabolic process"/>
    <property type="evidence" value="ECO:0007669"/>
    <property type="project" value="TreeGrafter"/>
</dbReference>
<dbReference type="PROSITE" id="PS50206">
    <property type="entry name" value="RHODANESE_3"/>
    <property type="match status" value="2"/>
</dbReference>
<dbReference type="Gene3D" id="3.60.15.10">
    <property type="entry name" value="Ribonuclease Z/Hydroxyacylglutathione hydrolase-like"/>
    <property type="match status" value="1"/>
</dbReference>
<gene>
    <name evidence="3" type="ORF">CLV60_103289</name>
</gene>
<reference evidence="3 4" key="1">
    <citation type="submission" date="2018-03" db="EMBL/GenBank/DDBJ databases">
        <title>Genomic Encyclopedia of Archaeal and Bacterial Type Strains, Phase II (KMG-II): from individual species to whole genera.</title>
        <authorList>
            <person name="Goeker M."/>
        </authorList>
    </citation>
    <scope>NUCLEOTIDE SEQUENCE [LARGE SCALE GENOMIC DNA]</scope>
    <source>
        <strain evidence="3 4">DSM 29057</strain>
    </source>
</reference>
<evidence type="ECO:0000313" key="4">
    <source>
        <dbReference type="Proteomes" id="UP000241964"/>
    </source>
</evidence>
<dbReference type="Pfam" id="PF00753">
    <property type="entry name" value="Lactamase_B"/>
    <property type="match status" value="1"/>
</dbReference>
<evidence type="ECO:0000256" key="1">
    <source>
        <dbReference type="ARBA" id="ARBA00022723"/>
    </source>
</evidence>
<organism evidence="3 4">
    <name type="scientific">Dyadobacter jiangsuensis</name>
    <dbReference type="NCBI Taxonomy" id="1591085"/>
    <lineage>
        <taxon>Bacteria</taxon>
        <taxon>Pseudomonadati</taxon>
        <taxon>Bacteroidota</taxon>
        <taxon>Cytophagia</taxon>
        <taxon>Cytophagales</taxon>
        <taxon>Spirosomataceae</taxon>
        <taxon>Dyadobacter</taxon>
    </lineage>
</organism>
<dbReference type="InterPro" id="IPR001763">
    <property type="entry name" value="Rhodanese-like_dom"/>
</dbReference>
<dbReference type="Gene3D" id="3.40.250.10">
    <property type="entry name" value="Rhodanese-like domain"/>
    <property type="match status" value="2"/>
</dbReference>
<dbReference type="FunFam" id="3.60.15.10:FF:000030">
    <property type="entry name" value="Metallo-beta-lactamase family protein"/>
    <property type="match status" value="1"/>
</dbReference>
<dbReference type="CDD" id="cd07724">
    <property type="entry name" value="POD-like_MBL-fold"/>
    <property type="match status" value="1"/>
</dbReference>
<dbReference type="SMART" id="SM00849">
    <property type="entry name" value="Lactamase_B"/>
    <property type="match status" value="1"/>
</dbReference>
<dbReference type="CDD" id="cd00158">
    <property type="entry name" value="RHOD"/>
    <property type="match status" value="2"/>
</dbReference>
<dbReference type="InterPro" id="IPR036866">
    <property type="entry name" value="RibonucZ/Hydroxyglut_hydro"/>
</dbReference>
<name>A0A2P8GBS3_9BACT</name>
<dbReference type="InterPro" id="IPR044528">
    <property type="entry name" value="POD-like_MBL-fold"/>
</dbReference>
<dbReference type="AlphaFoldDB" id="A0A2P8GBS3"/>